<evidence type="ECO:0000313" key="11">
    <source>
        <dbReference type="EMBL" id="KKN49105.1"/>
    </source>
</evidence>
<dbReference type="Gene3D" id="2.40.340.10">
    <property type="entry name" value="MoeA, C-terminal, domain IV"/>
    <property type="match status" value="1"/>
</dbReference>
<keyword evidence="4" id="KW-0500">Molybdenum</keyword>
<evidence type="ECO:0000256" key="8">
    <source>
        <dbReference type="ARBA" id="ARBA00023150"/>
    </source>
</evidence>
<dbReference type="InterPro" id="IPR038987">
    <property type="entry name" value="MoeA-like"/>
</dbReference>
<reference evidence="11" key="1">
    <citation type="journal article" date="2015" name="Nature">
        <title>Complex archaea that bridge the gap between prokaryotes and eukaryotes.</title>
        <authorList>
            <person name="Spang A."/>
            <person name="Saw J.H."/>
            <person name="Jorgensen S.L."/>
            <person name="Zaremba-Niedzwiedzka K."/>
            <person name="Martijn J."/>
            <person name="Lind A.E."/>
            <person name="van Eijk R."/>
            <person name="Schleper C."/>
            <person name="Guy L."/>
            <person name="Ettema T.J."/>
        </authorList>
    </citation>
    <scope>NUCLEOTIDE SEQUENCE</scope>
</reference>
<dbReference type="Pfam" id="PF03453">
    <property type="entry name" value="MoeA_N"/>
    <property type="match status" value="1"/>
</dbReference>
<evidence type="ECO:0000256" key="1">
    <source>
        <dbReference type="ARBA" id="ARBA00001946"/>
    </source>
</evidence>
<evidence type="ECO:0000256" key="3">
    <source>
        <dbReference type="ARBA" id="ARBA00013269"/>
    </source>
</evidence>
<dbReference type="PANTHER" id="PTHR10192:SF5">
    <property type="entry name" value="GEPHYRIN"/>
    <property type="match status" value="1"/>
</dbReference>
<dbReference type="PANTHER" id="PTHR10192">
    <property type="entry name" value="MOLYBDOPTERIN BIOSYNTHESIS PROTEIN"/>
    <property type="match status" value="1"/>
</dbReference>
<dbReference type="InterPro" id="IPR005111">
    <property type="entry name" value="MoeA_C_domain_IV"/>
</dbReference>
<feature type="domain" description="MoaB/Mog" evidence="10">
    <location>
        <begin position="193"/>
        <end position="330"/>
    </location>
</feature>
<proteinExistence type="predicted"/>
<dbReference type="PROSITE" id="PS01079">
    <property type="entry name" value="MOCF_BIOSYNTHESIS_2"/>
    <property type="match status" value="1"/>
</dbReference>
<dbReference type="FunFam" id="3.40.980.10:FF:000004">
    <property type="entry name" value="Molybdopterin molybdenumtransferase"/>
    <property type="match status" value="1"/>
</dbReference>
<accession>A0A0F9QXQ3</accession>
<dbReference type="SUPFAM" id="SSF63867">
    <property type="entry name" value="MoeA C-terminal domain-like"/>
    <property type="match status" value="1"/>
</dbReference>
<dbReference type="InterPro" id="IPR036135">
    <property type="entry name" value="MoeA_linker/N_sf"/>
</dbReference>
<dbReference type="GO" id="GO:0046872">
    <property type="term" value="F:metal ion binding"/>
    <property type="evidence" value="ECO:0007669"/>
    <property type="project" value="UniProtKB-KW"/>
</dbReference>
<dbReference type="Gene3D" id="3.40.980.10">
    <property type="entry name" value="MoaB/Mog-like domain"/>
    <property type="match status" value="1"/>
</dbReference>
<dbReference type="InterPro" id="IPR005110">
    <property type="entry name" value="MoeA_linker/N"/>
</dbReference>
<dbReference type="NCBIfam" id="NF045515">
    <property type="entry name" value="Glp_gephyrin"/>
    <property type="match status" value="1"/>
</dbReference>
<evidence type="ECO:0000259" key="10">
    <source>
        <dbReference type="SMART" id="SM00852"/>
    </source>
</evidence>
<dbReference type="SMART" id="SM00852">
    <property type="entry name" value="MoCF_biosynth"/>
    <property type="match status" value="1"/>
</dbReference>
<comment type="caution">
    <text evidence="11">The sequence shown here is derived from an EMBL/GenBank/DDBJ whole genome shotgun (WGS) entry which is preliminary data.</text>
</comment>
<dbReference type="InterPro" id="IPR001453">
    <property type="entry name" value="MoaB/Mog_dom"/>
</dbReference>
<dbReference type="GO" id="GO:0006777">
    <property type="term" value="P:Mo-molybdopterin cofactor biosynthetic process"/>
    <property type="evidence" value="ECO:0007669"/>
    <property type="project" value="UniProtKB-KW"/>
</dbReference>
<dbReference type="InterPro" id="IPR036425">
    <property type="entry name" value="MoaB/Mog-like_dom_sf"/>
</dbReference>
<dbReference type="Gene3D" id="2.170.190.11">
    <property type="entry name" value="Molybdopterin biosynthesis moea protein, domain 3"/>
    <property type="match status" value="1"/>
</dbReference>
<dbReference type="NCBIfam" id="NF011060">
    <property type="entry name" value="PRK14491.1"/>
    <property type="match status" value="1"/>
</dbReference>
<dbReference type="NCBIfam" id="TIGR00177">
    <property type="entry name" value="molyb_syn"/>
    <property type="match status" value="1"/>
</dbReference>
<dbReference type="SUPFAM" id="SSF63882">
    <property type="entry name" value="MoeA N-terminal region -like"/>
    <property type="match status" value="1"/>
</dbReference>
<comment type="pathway">
    <text evidence="2">Cofactor biosynthesis; molybdopterin biosynthesis.</text>
</comment>
<keyword evidence="8" id="KW-0501">Molybdenum cofactor biosynthesis</keyword>
<dbReference type="CDD" id="cd00887">
    <property type="entry name" value="MoeA"/>
    <property type="match status" value="1"/>
</dbReference>
<sequence>MSEFISQPSCADPIEQNQLSIDAARQRIAALITPLTAWQRCALRDALDRVLDEDIISPINVPAHNNSAMDGYAIKSSDIVDDSFSLKQVGIAFAGQPFQGTVNQGECVRIMTGAVLPNDCDTVVMQEQVAVNDDMITIHGSQQKASNVRYIGEDVKIGDVTLSKGRRIIPADLGLLASLGIAEVNIRRRLRVAFFSTGDELKSIGETLATGQIYDSNRYTLYGMLKRLDVEVLDMGVVPDQKGPLRQTLLQAAQQADVIITSGGVSVGDADYVKDMLAELGQVDFWKIAMRPGRPLAFGQIENALFFGLPGNPVSVMVTFYQFVAPALRKLMGETQPAVTNFQVICTNDIRKRAGRFEYQRGILFTDDDGQTKVKTTGGQGSGILRSMSAANCFILLDEQCDGICANSLVTVQPFSGLI</sequence>
<dbReference type="EMBL" id="LAZR01001184">
    <property type="protein sequence ID" value="KKN49105.1"/>
    <property type="molecule type" value="Genomic_DNA"/>
</dbReference>
<comment type="cofactor">
    <cofactor evidence="1">
        <name>Mg(2+)</name>
        <dbReference type="ChEBI" id="CHEBI:18420"/>
    </cofactor>
</comment>
<dbReference type="Pfam" id="PF00994">
    <property type="entry name" value="MoCF_biosynth"/>
    <property type="match status" value="1"/>
</dbReference>
<evidence type="ECO:0000256" key="9">
    <source>
        <dbReference type="ARBA" id="ARBA00047317"/>
    </source>
</evidence>
<dbReference type="Pfam" id="PF03454">
    <property type="entry name" value="MoeA_C"/>
    <property type="match status" value="1"/>
</dbReference>
<comment type="catalytic activity">
    <reaction evidence="9">
        <text>adenylyl-molybdopterin + molybdate = Mo-molybdopterin + AMP + H(+)</text>
        <dbReference type="Rhea" id="RHEA:35047"/>
        <dbReference type="ChEBI" id="CHEBI:15378"/>
        <dbReference type="ChEBI" id="CHEBI:36264"/>
        <dbReference type="ChEBI" id="CHEBI:62727"/>
        <dbReference type="ChEBI" id="CHEBI:71302"/>
        <dbReference type="ChEBI" id="CHEBI:456215"/>
        <dbReference type="EC" id="2.10.1.1"/>
    </reaction>
</comment>
<gene>
    <name evidence="11" type="ORF">LCGC14_0646090</name>
</gene>
<dbReference type="GO" id="GO:0061599">
    <property type="term" value="F:molybdopterin molybdotransferase activity"/>
    <property type="evidence" value="ECO:0007669"/>
    <property type="project" value="UniProtKB-EC"/>
</dbReference>
<dbReference type="Gene3D" id="3.90.105.10">
    <property type="entry name" value="Molybdopterin biosynthesis moea protein, domain 2"/>
    <property type="match status" value="1"/>
</dbReference>
<keyword evidence="6" id="KW-0479">Metal-binding</keyword>
<evidence type="ECO:0000256" key="4">
    <source>
        <dbReference type="ARBA" id="ARBA00022505"/>
    </source>
</evidence>
<keyword evidence="5" id="KW-0808">Transferase</keyword>
<dbReference type="UniPathway" id="UPA00344"/>
<evidence type="ECO:0000256" key="5">
    <source>
        <dbReference type="ARBA" id="ARBA00022679"/>
    </source>
</evidence>
<evidence type="ECO:0000256" key="2">
    <source>
        <dbReference type="ARBA" id="ARBA00005046"/>
    </source>
</evidence>
<dbReference type="InterPro" id="IPR008284">
    <property type="entry name" value="MoCF_biosynth_CS"/>
</dbReference>
<dbReference type="GO" id="GO:0005829">
    <property type="term" value="C:cytosol"/>
    <property type="evidence" value="ECO:0007669"/>
    <property type="project" value="TreeGrafter"/>
</dbReference>
<organism evidence="11">
    <name type="scientific">marine sediment metagenome</name>
    <dbReference type="NCBI Taxonomy" id="412755"/>
    <lineage>
        <taxon>unclassified sequences</taxon>
        <taxon>metagenomes</taxon>
        <taxon>ecological metagenomes</taxon>
    </lineage>
</organism>
<evidence type="ECO:0000256" key="6">
    <source>
        <dbReference type="ARBA" id="ARBA00022723"/>
    </source>
</evidence>
<protein>
    <recommendedName>
        <fullName evidence="3">molybdopterin molybdotransferase</fullName>
        <ecNumber evidence="3">2.10.1.1</ecNumber>
    </recommendedName>
</protein>
<dbReference type="AlphaFoldDB" id="A0A0F9QXQ3"/>
<name>A0A0F9QXQ3_9ZZZZ</name>
<evidence type="ECO:0000256" key="7">
    <source>
        <dbReference type="ARBA" id="ARBA00022842"/>
    </source>
</evidence>
<dbReference type="EC" id="2.10.1.1" evidence="3"/>
<dbReference type="SUPFAM" id="SSF53218">
    <property type="entry name" value="Molybdenum cofactor biosynthesis proteins"/>
    <property type="match status" value="1"/>
</dbReference>
<keyword evidence="7" id="KW-0460">Magnesium</keyword>
<dbReference type="InterPro" id="IPR036688">
    <property type="entry name" value="MoeA_C_domain_IV_sf"/>
</dbReference>